<protein>
    <recommendedName>
        <fullName evidence="5">DUF4389 domain-containing protein</fullName>
    </recommendedName>
</protein>
<comment type="caution">
    <text evidence="3">The sequence shown here is derived from an EMBL/GenBank/DDBJ whole genome shotgun (WGS) entry which is preliminary data.</text>
</comment>
<feature type="transmembrane region" description="Helical" evidence="2">
    <location>
        <begin position="153"/>
        <end position="175"/>
    </location>
</feature>
<reference evidence="3 4" key="1">
    <citation type="submission" date="2016-10" db="EMBL/GenBank/DDBJ databases">
        <title>Genome sequence of Streptomyces gilvigriseus MUSC 26.</title>
        <authorList>
            <person name="Lee L.-H."/>
            <person name="Ser H.-L."/>
        </authorList>
    </citation>
    <scope>NUCLEOTIDE SEQUENCE [LARGE SCALE GENOMIC DNA]</scope>
    <source>
        <strain evidence="3 4">MUSC 26</strain>
    </source>
</reference>
<feature type="region of interest" description="Disordered" evidence="1">
    <location>
        <begin position="1"/>
        <end position="22"/>
    </location>
</feature>
<dbReference type="EMBL" id="MLCF01000132">
    <property type="protein sequence ID" value="OIV35768.1"/>
    <property type="molecule type" value="Genomic_DNA"/>
</dbReference>
<dbReference type="Proteomes" id="UP000243342">
    <property type="component" value="Unassembled WGS sequence"/>
</dbReference>
<dbReference type="OrthoDB" id="156718at2"/>
<feature type="transmembrane region" description="Helical" evidence="2">
    <location>
        <begin position="45"/>
        <end position="68"/>
    </location>
</feature>
<dbReference type="Pfam" id="PF14333">
    <property type="entry name" value="DUF4389"/>
    <property type="match status" value="2"/>
</dbReference>
<organism evidence="3 4">
    <name type="scientific">Mangrovactinospora gilvigrisea</name>
    <dbReference type="NCBI Taxonomy" id="1428644"/>
    <lineage>
        <taxon>Bacteria</taxon>
        <taxon>Bacillati</taxon>
        <taxon>Actinomycetota</taxon>
        <taxon>Actinomycetes</taxon>
        <taxon>Kitasatosporales</taxon>
        <taxon>Streptomycetaceae</taxon>
        <taxon>Mangrovactinospora</taxon>
    </lineage>
</organism>
<keyword evidence="2" id="KW-1133">Transmembrane helix</keyword>
<dbReference type="InterPro" id="IPR025498">
    <property type="entry name" value="DUF4389"/>
</dbReference>
<proteinExistence type="predicted"/>
<evidence type="ECO:0000256" key="1">
    <source>
        <dbReference type="SAM" id="MobiDB-lite"/>
    </source>
</evidence>
<keyword evidence="2" id="KW-0472">Membrane</keyword>
<sequence length="224" mass="25378">MAEDEPRTKAAPPSAPRNSVRVEVDEGTPSRWIWIFKWLLLIPHYLVLLALHLAVAVVWVVALFWILLCGHYPRPLFDFSLGVLRWTWRVGAYGYAGLVTDEYPPFSLAERPEYPARVTVDHQEHYSRGLVLVKWWLLALPQYVLVSTFTGSLAVLGGGGLALTLTLYAGIALLFTGRYPRGIFDLVIGLHRWQIRVFAYVGLLTDEYPPFRLDQGGSERAEEV</sequence>
<dbReference type="STRING" id="1428644.BIV57_19965"/>
<accession>A0A1J7C2H8</accession>
<evidence type="ECO:0000256" key="2">
    <source>
        <dbReference type="SAM" id="Phobius"/>
    </source>
</evidence>
<evidence type="ECO:0008006" key="5">
    <source>
        <dbReference type="Google" id="ProtNLM"/>
    </source>
</evidence>
<name>A0A1J7C2H8_9ACTN</name>
<evidence type="ECO:0000313" key="4">
    <source>
        <dbReference type="Proteomes" id="UP000243342"/>
    </source>
</evidence>
<keyword evidence="2" id="KW-0812">Transmembrane</keyword>
<dbReference type="AlphaFoldDB" id="A0A1J7C2H8"/>
<gene>
    <name evidence="3" type="ORF">BIV57_19965</name>
</gene>
<keyword evidence="4" id="KW-1185">Reference proteome</keyword>
<evidence type="ECO:0000313" key="3">
    <source>
        <dbReference type="EMBL" id="OIV35768.1"/>
    </source>
</evidence>